<accession>A0A383RG02</accession>
<dbReference type="EMBL" id="LS992241">
    <property type="protein sequence ID" value="SYX86025.1"/>
    <property type="molecule type" value="Genomic_DNA"/>
</dbReference>
<dbReference type="Proteomes" id="UP000304148">
    <property type="component" value="Chromosome"/>
</dbReference>
<sequence>MTSFEVDESTFADIDIVGEFVMLSEVTCFCKEVIIMFILESKLLSDEADAEAEEAAEAKACPPIFGVFFLAFRFISAVCSLMLSVNMRETTPIPSSFPFIVRSSR</sequence>
<reference evidence="3" key="1">
    <citation type="submission" date="2018-08" db="EMBL/GenBank/DDBJ databases">
        <authorList>
            <person name="Chevrot R."/>
        </authorList>
    </citation>
    <scope>NUCLEOTIDE SEQUENCE [LARGE SCALE GENOMIC DNA]</scope>
</reference>
<keyword evidence="1" id="KW-0812">Transmembrane</keyword>
<proteinExistence type="predicted"/>
<evidence type="ECO:0000256" key="1">
    <source>
        <dbReference type="SAM" id="Phobius"/>
    </source>
</evidence>
<gene>
    <name evidence="2" type="ORF">PBLR_14447</name>
</gene>
<name>A0A383RG02_PAEAL</name>
<feature type="transmembrane region" description="Helical" evidence="1">
    <location>
        <begin position="64"/>
        <end position="85"/>
    </location>
</feature>
<dbReference type="AlphaFoldDB" id="A0A383RG02"/>
<protein>
    <submittedName>
        <fullName evidence="2">Uncharacterized protein</fullName>
    </submittedName>
</protein>
<organism evidence="2 3">
    <name type="scientific">Paenibacillus alvei</name>
    <name type="common">Bacillus alvei</name>
    <dbReference type="NCBI Taxonomy" id="44250"/>
    <lineage>
        <taxon>Bacteria</taxon>
        <taxon>Bacillati</taxon>
        <taxon>Bacillota</taxon>
        <taxon>Bacilli</taxon>
        <taxon>Bacillales</taxon>
        <taxon>Paenibacillaceae</taxon>
        <taxon>Paenibacillus</taxon>
    </lineage>
</organism>
<keyword evidence="1" id="KW-1133">Transmembrane helix</keyword>
<evidence type="ECO:0000313" key="3">
    <source>
        <dbReference type="Proteomes" id="UP000304148"/>
    </source>
</evidence>
<evidence type="ECO:0000313" key="2">
    <source>
        <dbReference type="EMBL" id="SYX86025.1"/>
    </source>
</evidence>
<keyword evidence="1" id="KW-0472">Membrane</keyword>